<proteinExistence type="predicted"/>
<dbReference type="Gene3D" id="1.10.357.10">
    <property type="entry name" value="Tetracycline Repressor, domain 2"/>
    <property type="match status" value="1"/>
</dbReference>
<sequence length="233" mass="25735">MTTNNATITMTSRLTASLNGPRAARSEEKPVSQPLKSKSEEKREGKREAIMAAAITVIAGEGVHGTTTRKIAGEAGVNLGTLHYYFDGKDAVLMNVLTHLVAKSRDSLAAYFSTPERLHDRIDHLLTFIRGEVERSPNEQLALFNLTLYALSTPGSEWLAKRKYEEYLDLYRSVLADASDVRDGSIKPDIDGLANFIFTGFVGILLQWLATANSFRSRQAVQSLIIAAQRTYL</sequence>
<dbReference type="GO" id="GO:0003700">
    <property type="term" value="F:DNA-binding transcription factor activity"/>
    <property type="evidence" value="ECO:0007669"/>
    <property type="project" value="TreeGrafter"/>
</dbReference>
<accession>A0A7X0B6I1</accession>
<dbReference type="PRINTS" id="PR00455">
    <property type="entry name" value="HTHTETR"/>
</dbReference>
<dbReference type="InterPro" id="IPR023772">
    <property type="entry name" value="DNA-bd_HTH_TetR-type_CS"/>
</dbReference>
<keyword evidence="7" id="KW-1185">Reference proteome</keyword>
<dbReference type="SUPFAM" id="SSF46689">
    <property type="entry name" value="Homeodomain-like"/>
    <property type="match status" value="1"/>
</dbReference>
<name>A0A7X0B6I1_9PROT</name>
<dbReference type="PROSITE" id="PS50977">
    <property type="entry name" value="HTH_TETR_2"/>
    <property type="match status" value="1"/>
</dbReference>
<dbReference type="PANTHER" id="PTHR30055">
    <property type="entry name" value="HTH-TYPE TRANSCRIPTIONAL REGULATOR RUTR"/>
    <property type="match status" value="1"/>
</dbReference>
<feature type="compositionally biased region" description="Polar residues" evidence="3">
    <location>
        <begin position="1"/>
        <end position="18"/>
    </location>
</feature>
<feature type="region of interest" description="Disordered" evidence="3">
    <location>
        <begin position="1"/>
        <end position="46"/>
    </location>
</feature>
<dbReference type="PANTHER" id="PTHR30055:SF226">
    <property type="entry name" value="HTH-TYPE TRANSCRIPTIONAL REGULATOR PKSA"/>
    <property type="match status" value="1"/>
</dbReference>
<feature type="domain" description="HTH tetR-type" evidence="5">
    <location>
        <begin position="44"/>
        <end position="104"/>
    </location>
</feature>
<evidence type="ECO:0000256" key="1">
    <source>
        <dbReference type="ARBA" id="ARBA00023125"/>
    </source>
</evidence>
<comment type="caution">
    <text evidence="6">The sequence shown here is derived from an EMBL/GenBank/DDBJ whole genome shotgun (WGS) entry which is preliminary data.</text>
</comment>
<dbReference type="InterPro" id="IPR001647">
    <property type="entry name" value="HTH_TetR"/>
</dbReference>
<evidence type="ECO:0000313" key="7">
    <source>
        <dbReference type="Proteomes" id="UP000539175"/>
    </source>
</evidence>
<evidence type="ECO:0000259" key="5">
    <source>
        <dbReference type="PROSITE" id="PS50977"/>
    </source>
</evidence>
<evidence type="ECO:0000256" key="3">
    <source>
        <dbReference type="SAM" id="MobiDB-lite"/>
    </source>
</evidence>
<dbReference type="AlphaFoldDB" id="A0A7X0B6I1"/>
<protein>
    <submittedName>
        <fullName evidence="6">AcrR family transcriptional regulator</fullName>
    </submittedName>
</protein>
<evidence type="ECO:0000313" key="6">
    <source>
        <dbReference type="EMBL" id="MBB6255381.1"/>
    </source>
</evidence>
<dbReference type="PROSITE" id="PS01081">
    <property type="entry name" value="HTH_TETR_1"/>
    <property type="match status" value="1"/>
</dbReference>
<dbReference type="EMBL" id="JACIIZ010000033">
    <property type="protein sequence ID" value="MBB6255381.1"/>
    <property type="molecule type" value="Genomic_DNA"/>
</dbReference>
<keyword evidence="1 2" id="KW-0238">DNA-binding</keyword>
<keyword evidence="4" id="KW-1133">Transmembrane helix</keyword>
<keyword evidence="4" id="KW-0472">Membrane</keyword>
<feature type="transmembrane region" description="Helical" evidence="4">
    <location>
        <begin position="192"/>
        <end position="210"/>
    </location>
</feature>
<dbReference type="GO" id="GO:0000976">
    <property type="term" value="F:transcription cis-regulatory region binding"/>
    <property type="evidence" value="ECO:0007669"/>
    <property type="project" value="TreeGrafter"/>
</dbReference>
<dbReference type="Proteomes" id="UP000539175">
    <property type="component" value="Unassembled WGS sequence"/>
</dbReference>
<dbReference type="InterPro" id="IPR050109">
    <property type="entry name" value="HTH-type_TetR-like_transc_reg"/>
</dbReference>
<keyword evidence="4" id="KW-0812">Transmembrane</keyword>
<evidence type="ECO:0000256" key="2">
    <source>
        <dbReference type="PROSITE-ProRule" id="PRU00335"/>
    </source>
</evidence>
<feature type="DNA-binding region" description="H-T-H motif" evidence="2">
    <location>
        <begin position="67"/>
        <end position="86"/>
    </location>
</feature>
<reference evidence="6 7" key="1">
    <citation type="submission" date="2020-08" db="EMBL/GenBank/DDBJ databases">
        <title>Genomic Encyclopedia of Type Strains, Phase IV (KMG-IV): sequencing the most valuable type-strain genomes for metagenomic binning, comparative biology and taxonomic classification.</title>
        <authorList>
            <person name="Goeker M."/>
        </authorList>
    </citation>
    <scope>NUCLEOTIDE SEQUENCE [LARGE SCALE GENOMIC DNA]</scope>
    <source>
        <strain evidence="6 7">DSM 22198</strain>
    </source>
</reference>
<gene>
    <name evidence="6" type="ORF">FHS74_005980</name>
</gene>
<dbReference type="InterPro" id="IPR036271">
    <property type="entry name" value="Tet_transcr_reg_TetR-rel_C_sf"/>
</dbReference>
<organism evidence="6 7">
    <name type="scientific">Nitrospirillum iridis</name>
    <dbReference type="NCBI Taxonomy" id="765888"/>
    <lineage>
        <taxon>Bacteria</taxon>
        <taxon>Pseudomonadati</taxon>
        <taxon>Pseudomonadota</taxon>
        <taxon>Alphaproteobacteria</taxon>
        <taxon>Rhodospirillales</taxon>
        <taxon>Azospirillaceae</taxon>
        <taxon>Nitrospirillum</taxon>
    </lineage>
</organism>
<dbReference type="InterPro" id="IPR009057">
    <property type="entry name" value="Homeodomain-like_sf"/>
</dbReference>
<evidence type="ECO:0000256" key="4">
    <source>
        <dbReference type="SAM" id="Phobius"/>
    </source>
</evidence>
<dbReference type="Pfam" id="PF00440">
    <property type="entry name" value="TetR_N"/>
    <property type="match status" value="1"/>
</dbReference>
<dbReference type="RefSeq" id="WP_246463471.1">
    <property type="nucleotide sequence ID" value="NZ_JACIIZ010000033.1"/>
</dbReference>
<dbReference type="SUPFAM" id="SSF48498">
    <property type="entry name" value="Tetracyclin repressor-like, C-terminal domain"/>
    <property type="match status" value="1"/>
</dbReference>
<feature type="compositionally biased region" description="Basic and acidic residues" evidence="3">
    <location>
        <begin position="37"/>
        <end position="46"/>
    </location>
</feature>